<name>A0A381NF35_9ZZZZ</name>
<dbReference type="InterPro" id="IPR000073">
    <property type="entry name" value="AB_hydrolase_1"/>
</dbReference>
<dbReference type="GO" id="GO:0016020">
    <property type="term" value="C:membrane"/>
    <property type="evidence" value="ECO:0007669"/>
    <property type="project" value="TreeGrafter"/>
</dbReference>
<dbReference type="PANTHER" id="PTHR43798:SF33">
    <property type="entry name" value="HYDROLASE, PUTATIVE (AFU_ORTHOLOGUE AFUA_2G14860)-RELATED"/>
    <property type="match status" value="1"/>
</dbReference>
<dbReference type="InterPro" id="IPR050266">
    <property type="entry name" value="AB_hydrolase_sf"/>
</dbReference>
<protein>
    <recommendedName>
        <fullName evidence="1">AB hydrolase-1 domain-containing protein</fullName>
    </recommendedName>
</protein>
<organism evidence="2">
    <name type="scientific">marine metagenome</name>
    <dbReference type="NCBI Taxonomy" id="408172"/>
    <lineage>
        <taxon>unclassified sequences</taxon>
        <taxon>metagenomes</taxon>
        <taxon>ecological metagenomes</taxon>
    </lineage>
</organism>
<dbReference type="EMBL" id="UINC01000318">
    <property type="protein sequence ID" value="SUZ53185.1"/>
    <property type="molecule type" value="Genomic_DNA"/>
</dbReference>
<evidence type="ECO:0000313" key="2">
    <source>
        <dbReference type="EMBL" id="SUZ53185.1"/>
    </source>
</evidence>
<evidence type="ECO:0000259" key="1">
    <source>
        <dbReference type="Pfam" id="PF00561"/>
    </source>
</evidence>
<dbReference type="InterPro" id="IPR000639">
    <property type="entry name" value="Epox_hydrolase-like"/>
</dbReference>
<dbReference type="GO" id="GO:0046464">
    <property type="term" value="P:acylglycerol catabolic process"/>
    <property type="evidence" value="ECO:0007669"/>
    <property type="project" value="TreeGrafter"/>
</dbReference>
<dbReference type="AlphaFoldDB" id="A0A381NF35"/>
<dbReference type="SUPFAM" id="SSF53474">
    <property type="entry name" value="alpha/beta-Hydrolases"/>
    <property type="match status" value="1"/>
</dbReference>
<dbReference type="NCBIfam" id="NF002938">
    <property type="entry name" value="PRK03592.1"/>
    <property type="match status" value="1"/>
</dbReference>
<sequence>MITTGNFFREQYPKKFMGIDGKSMAYIDEGIGDPIVFIHGNPTSSYLWRNIIPHVDHLGRVIAPDLIGMGDSDKLDNTGPANYKFEEHCKYLYNLFENLELWNVHFVVHDWGSALGFYWSQLNPKRVKSITYMEAITGPIESWEDWPEVARNIFQAFRADAGEELILEKNIFVERILAGDGKLSEEDLEIYLAPYKIPGEDRRPTLTWPREIPIAGEPDYMVAIAESYAEFLSTSDIPKLFINADPGSILVGNQREKARLWNNQREVTVKGGHFVQEISPDDIGGHLADFIASFK</sequence>
<dbReference type="PANTHER" id="PTHR43798">
    <property type="entry name" value="MONOACYLGLYCEROL LIPASE"/>
    <property type="match status" value="1"/>
</dbReference>
<dbReference type="Pfam" id="PF00561">
    <property type="entry name" value="Abhydrolase_1"/>
    <property type="match status" value="1"/>
</dbReference>
<feature type="domain" description="AB hydrolase-1" evidence="1">
    <location>
        <begin position="34"/>
        <end position="277"/>
    </location>
</feature>
<reference evidence="2" key="1">
    <citation type="submission" date="2018-05" db="EMBL/GenBank/DDBJ databases">
        <authorList>
            <person name="Lanie J.A."/>
            <person name="Ng W.-L."/>
            <person name="Kazmierczak K.M."/>
            <person name="Andrzejewski T.M."/>
            <person name="Davidsen T.M."/>
            <person name="Wayne K.J."/>
            <person name="Tettelin H."/>
            <person name="Glass J.I."/>
            <person name="Rusch D."/>
            <person name="Podicherti R."/>
            <person name="Tsui H.-C.T."/>
            <person name="Winkler M.E."/>
        </authorList>
    </citation>
    <scope>NUCLEOTIDE SEQUENCE</scope>
</reference>
<dbReference type="GO" id="GO:0047372">
    <property type="term" value="F:monoacylglycerol lipase activity"/>
    <property type="evidence" value="ECO:0007669"/>
    <property type="project" value="TreeGrafter"/>
</dbReference>
<dbReference type="PRINTS" id="PR00412">
    <property type="entry name" value="EPOXHYDRLASE"/>
</dbReference>
<proteinExistence type="predicted"/>
<dbReference type="Gene3D" id="3.40.50.1820">
    <property type="entry name" value="alpha/beta hydrolase"/>
    <property type="match status" value="1"/>
</dbReference>
<dbReference type="InterPro" id="IPR029058">
    <property type="entry name" value="AB_hydrolase_fold"/>
</dbReference>
<gene>
    <name evidence="2" type="ORF">METZ01_LOCUS6039</name>
</gene>
<accession>A0A381NF35</accession>